<proteinExistence type="predicted"/>
<dbReference type="Proteomes" id="UP000324222">
    <property type="component" value="Unassembled WGS sequence"/>
</dbReference>
<name>A0A5B7FSI2_PORTR</name>
<keyword evidence="1" id="KW-1133">Transmembrane helix</keyword>
<dbReference type="AlphaFoldDB" id="A0A5B7FSI2"/>
<sequence length="70" mass="7896">MVRDEMELSNGVECETNVKHGSTELRNAGKIVFYVTSSCLSLGLLLYSFVSQPALPDVGQRKREECEDEW</sequence>
<reference evidence="2 3" key="1">
    <citation type="submission" date="2019-05" db="EMBL/GenBank/DDBJ databases">
        <title>Another draft genome of Portunus trituberculatus and its Hox gene families provides insights of decapod evolution.</title>
        <authorList>
            <person name="Jeong J.-H."/>
            <person name="Song I."/>
            <person name="Kim S."/>
            <person name="Choi T."/>
            <person name="Kim D."/>
            <person name="Ryu S."/>
            <person name="Kim W."/>
        </authorList>
    </citation>
    <scope>NUCLEOTIDE SEQUENCE [LARGE SCALE GENOMIC DNA]</scope>
    <source>
        <tissue evidence="2">Muscle</tissue>
    </source>
</reference>
<comment type="caution">
    <text evidence="2">The sequence shown here is derived from an EMBL/GenBank/DDBJ whole genome shotgun (WGS) entry which is preliminary data.</text>
</comment>
<accession>A0A5B7FSI2</accession>
<evidence type="ECO:0000313" key="3">
    <source>
        <dbReference type="Proteomes" id="UP000324222"/>
    </source>
</evidence>
<gene>
    <name evidence="2" type="ORF">E2C01_042229</name>
</gene>
<keyword evidence="1" id="KW-0472">Membrane</keyword>
<feature type="transmembrane region" description="Helical" evidence="1">
    <location>
        <begin position="31"/>
        <end position="50"/>
    </location>
</feature>
<evidence type="ECO:0000256" key="1">
    <source>
        <dbReference type="SAM" id="Phobius"/>
    </source>
</evidence>
<dbReference type="EMBL" id="VSRR010008288">
    <property type="protein sequence ID" value="MPC48456.1"/>
    <property type="molecule type" value="Genomic_DNA"/>
</dbReference>
<keyword evidence="1" id="KW-0812">Transmembrane</keyword>
<organism evidence="2 3">
    <name type="scientific">Portunus trituberculatus</name>
    <name type="common">Swimming crab</name>
    <name type="synonym">Neptunus trituberculatus</name>
    <dbReference type="NCBI Taxonomy" id="210409"/>
    <lineage>
        <taxon>Eukaryota</taxon>
        <taxon>Metazoa</taxon>
        <taxon>Ecdysozoa</taxon>
        <taxon>Arthropoda</taxon>
        <taxon>Crustacea</taxon>
        <taxon>Multicrustacea</taxon>
        <taxon>Malacostraca</taxon>
        <taxon>Eumalacostraca</taxon>
        <taxon>Eucarida</taxon>
        <taxon>Decapoda</taxon>
        <taxon>Pleocyemata</taxon>
        <taxon>Brachyura</taxon>
        <taxon>Eubrachyura</taxon>
        <taxon>Portunoidea</taxon>
        <taxon>Portunidae</taxon>
        <taxon>Portuninae</taxon>
        <taxon>Portunus</taxon>
    </lineage>
</organism>
<keyword evidence="3" id="KW-1185">Reference proteome</keyword>
<protein>
    <submittedName>
        <fullName evidence="2">Uncharacterized protein</fullName>
    </submittedName>
</protein>
<evidence type="ECO:0000313" key="2">
    <source>
        <dbReference type="EMBL" id="MPC48456.1"/>
    </source>
</evidence>